<dbReference type="GO" id="GO:0004857">
    <property type="term" value="F:enzyme inhibitor activity"/>
    <property type="evidence" value="ECO:0007669"/>
    <property type="project" value="InterPro"/>
</dbReference>
<feature type="domain" description="Pectinesterase inhibitor" evidence="3">
    <location>
        <begin position="39"/>
        <end position="195"/>
    </location>
</feature>
<feature type="chain" id="PRO_5042268083" evidence="2">
    <location>
        <begin position="30"/>
        <end position="200"/>
    </location>
</feature>
<gene>
    <name evidence="4" type="ORF">Sango_0718400</name>
</gene>
<dbReference type="SUPFAM" id="SSF101148">
    <property type="entry name" value="Plant invertase/pectin methylesterase inhibitor"/>
    <property type="match status" value="1"/>
</dbReference>
<dbReference type="InterPro" id="IPR006501">
    <property type="entry name" value="Pectinesterase_inhib_dom"/>
</dbReference>
<dbReference type="Pfam" id="PF04043">
    <property type="entry name" value="PMEI"/>
    <property type="match status" value="1"/>
</dbReference>
<evidence type="ECO:0000256" key="1">
    <source>
        <dbReference type="ARBA" id="ARBA00022729"/>
    </source>
</evidence>
<evidence type="ECO:0000313" key="5">
    <source>
        <dbReference type="Proteomes" id="UP001289374"/>
    </source>
</evidence>
<keyword evidence="1 2" id="KW-0732">Signal</keyword>
<reference evidence="4" key="1">
    <citation type="submission" date="2020-06" db="EMBL/GenBank/DDBJ databases">
        <authorList>
            <person name="Li T."/>
            <person name="Hu X."/>
            <person name="Zhang T."/>
            <person name="Song X."/>
            <person name="Zhang H."/>
            <person name="Dai N."/>
            <person name="Sheng W."/>
            <person name="Hou X."/>
            <person name="Wei L."/>
        </authorList>
    </citation>
    <scope>NUCLEOTIDE SEQUENCE</scope>
    <source>
        <strain evidence="4">K16</strain>
        <tissue evidence="4">Leaf</tissue>
    </source>
</reference>
<dbReference type="Proteomes" id="UP001289374">
    <property type="component" value="Unassembled WGS sequence"/>
</dbReference>
<evidence type="ECO:0000256" key="2">
    <source>
        <dbReference type="SAM" id="SignalP"/>
    </source>
</evidence>
<dbReference type="AlphaFoldDB" id="A0AAE1X224"/>
<dbReference type="CDD" id="cd15798">
    <property type="entry name" value="PMEI-like_3"/>
    <property type="match status" value="1"/>
</dbReference>
<evidence type="ECO:0000259" key="3">
    <source>
        <dbReference type="SMART" id="SM00856"/>
    </source>
</evidence>
<dbReference type="EMBL" id="JACGWL010000004">
    <property type="protein sequence ID" value="KAK4403498.1"/>
    <property type="molecule type" value="Genomic_DNA"/>
</dbReference>
<dbReference type="PANTHER" id="PTHR31080">
    <property type="entry name" value="PECTINESTERASE INHIBITOR-LIKE"/>
    <property type="match status" value="1"/>
</dbReference>
<proteinExistence type="predicted"/>
<comment type="caution">
    <text evidence="4">The sequence shown here is derived from an EMBL/GenBank/DDBJ whole genome shotgun (WGS) entry which is preliminary data.</text>
</comment>
<organism evidence="4 5">
    <name type="scientific">Sesamum angolense</name>
    <dbReference type="NCBI Taxonomy" id="2727404"/>
    <lineage>
        <taxon>Eukaryota</taxon>
        <taxon>Viridiplantae</taxon>
        <taxon>Streptophyta</taxon>
        <taxon>Embryophyta</taxon>
        <taxon>Tracheophyta</taxon>
        <taxon>Spermatophyta</taxon>
        <taxon>Magnoliopsida</taxon>
        <taxon>eudicotyledons</taxon>
        <taxon>Gunneridae</taxon>
        <taxon>Pentapetalae</taxon>
        <taxon>asterids</taxon>
        <taxon>lamiids</taxon>
        <taxon>Lamiales</taxon>
        <taxon>Pedaliaceae</taxon>
        <taxon>Sesamum</taxon>
    </lineage>
</organism>
<dbReference type="InterPro" id="IPR051955">
    <property type="entry name" value="PME_Inhibitor"/>
</dbReference>
<dbReference type="NCBIfam" id="TIGR01614">
    <property type="entry name" value="PME_inhib"/>
    <property type="match status" value="1"/>
</dbReference>
<name>A0AAE1X224_9LAMI</name>
<reference evidence="4" key="2">
    <citation type="journal article" date="2024" name="Plant">
        <title>Genomic evolution and insights into agronomic trait innovations of Sesamum species.</title>
        <authorList>
            <person name="Miao H."/>
            <person name="Wang L."/>
            <person name="Qu L."/>
            <person name="Liu H."/>
            <person name="Sun Y."/>
            <person name="Le M."/>
            <person name="Wang Q."/>
            <person name="Wei S."/>
            <person name="Zheng Y."/>
            <person name="Lin W."/>
            <person name="Duan Y."/>
            <person name="Cao H."/>
            <person name="Xiong S."/>
            <person name="Wang X."/>
            <person name="Wei L."/>
            <person name="Li C."/>
            <person name="Ma Q."/>
            <person name="Ju M."/>
            <person name="Zhao R."/>
            <person name="Li G."/>
            <person name="Mu C."/>
            <person name="Tian Q."/>
            <person name="Mei H."/>
            <person name="Zhang T."/>
            <person name="Gao T."/>
            <person name="Zhang H."/>
        </authorList>
    </citation>
    <scope>NUCLEOTIDE SEQUENCE</scope>
    <source>
        <strain evidence="4">K16</strain>
    </source>
</reference>
<accession>A0AAE1X224</accession>
<dbReference type="InterPro" id="IPR035513">
    <property type="entry name" value="Invertase/methylesterase_inhib"/>
</dbReference>
<feature type="signal peptide" evidence="2">
    <location>
        <begin position="1"/>
        <end position="29"/>
    </location>
</feature>
<dbReference type="PANTHER" id="PTHR31080:SF15">
    <property type="entry name" value="INVERTASE"/>
    <property type="match status" value="1"/>
</dbReference>
<evidence type="ECO:0000313" key="4">
    <source>
        <dbReference type="EMBL" id="KAK4403498.1"/>
    </source>
</evidence>
<dbReference type="Gene3D" id="1.20.140.40">
    <property type="entry name" value="Invertase/pectin methylesterase inhibitor family protein"/>
    <property type="match status" value="1"/>
</dbReference>
<protein>
    <submittedName>
        <fullName evidence="4">Pectinesterase inhibitor 7</fullName>
    </submittedName>
</protein>
<keyword evidence="5" id="KW-1185">Reference proteome</keyword>
<sequence length="200" mass="21660">MELLLTKTSHSKLPITILLLLVLIPHVYPTSSGSKPSQASLNFIRQSCNTTTYPSQCIKTLTPYASSVGTNPLKLCNAALAVAIRATSNCSATVSKLSNQKGFKRAEGSAIKECIGELKDAVYELKETVNAMGHLGDADREFQWANAKTYASAAITDAETCIDGFLGRKASLKVKRMIRACVSEVEKYISNALSLINHLY</sequence>
<dbReference type="SMART" id="SM00856">
    <property type="entry name" value="PMEI"/>
    <property type="match status" value="1"/>
</dbReference>